<organism evidence="2 3">
    <name type="scientific">Aspergillus bombycis</name>
    <dbReference type="NCBI Taxonomy" id="109264"/>
    <lineage>
        <taxon>Eukaryota</taxon>
        <taxon>Fungi</taxon>
        <taxon>Dikarya</taxon>
        <taxon>Ascomycota</taxon>
        <taxon>Pezizomycotina</taxon>
        <taxon>Eurotiomycetes</taxon>
        <taxon>Eurotiomycetidae</taxon>
        <taxon>Eurotiales</taxon>
        <taxon>Aspergillaceae</taxon>
        <taxon>Aspergillus</taxon>
    </lineage>
</organism>
<dbReference type="OrthoDB" id="67027at2759"/>
<keyword evidence="3" id="KW-1185">Reference proteome</keyword>
<feature type="compositionally biased region" description="Basic residues" evidence="1">
    <location>
        <begin position="202"/>
        <end position="211"/>
    </location>
</feature>
<comment type="caution">
    <text evidence="2">The sequence shown here is derived from an EMBL/GenBank/DDBJ whole genome shotgun (WGS) entry which is preliminary data.</text>
</comment>
<proteinExistence type="predicted"/>
<name>A0A1F7ZPE6_9EURO</name>
<dbReference type="Proteomes" id="UP000179179">
    <property type="component" value="Unassembled WGS sequence"/>
</dbReference>
<evidence type="ECO:0008006" key="4">
    <source>
        <dbReference type="Google" id="ProtNLM"/>
    </source>
</evidence>
<dbReference type="GO" id="GO:0004525">
    <property type="term" value="F:ribonuclease III activity"/>
    <property type="evidence" value="ECO:0007669"/>
    <property type="project" value="InterPro"/>
</dbReference>
<dbReference type="AlphaFoldDB" id="A0A1F7ZPE6"/>
<evidence type="ECO:0000313" key="2">
    <source>
        <dbReference type="EMBL" id="OGM41159.1"/>
    </source>
</evidence>
<dbReference type="RefSeq" id="XP_022384876.1">
    <property type="nucleotide sequence ID" value="XM_022536999.1"/>
</dbReference>
<gene>
    <name evidence="2" type="ORF">ABOM_009871</name>
</gene>
<dbReference type="EMBL" id="LYCR01000119">
    <property type="protein sequence ID" value="OGM41159.1"/>
    <property type="molecule type" value="Genomic_DNA"/>
</dbReference>
<protein>
    <recommendedName>
        <fullName evidence="4">RNase III domain-containing protein</fullName>
    </recommendedName>
</protein>
<dbReference type="GO" id="GO:0006396">
    <property type="term" value="P:RNA processing"/>
    <property type="evidence" value="ECO:0007669"/>
    <property type="project" value="InterPro"/>
</dbReference>
<evidence type="ECO:0000256" key="1">
    <source>
        <dbReference type="SAM" id="MobiDB-lite"/>
    </source>
</evidence>
<dbReference type="SUPFAM" id="SSF69065">
    <property type="entry name" value="RNase III domain-like"/>
    <property type="match status" value="1"/>
</dbReference>
<dbReference type="InterPro" id="IPR036389">
    <property type="entry name" value="RNase_III_sf"/>
</dbReference>
<dbReference type="Gene3D" id="1.10.1520.10">
    <property type="entry name" value="Ribonuclease III domain"/>
    <property type="match status" value="1"/>
</dbReference>
<reference evidence="2 3" key="1">
    <citation type="journal article" date="2016" name="Genome Biol. Evol.">
        <title>Draft genome sequence of an aflatoxigenic Aspergillus species, A. bombycis.</title>
        <authorList>
            <person name="Moore G.G."/>
            <person name="Mack B.M."/>
            <person name="Beltz S.B."/>
            <person name="Gilbert M.K."/>
        </authorList>
    </citation>
    <scope>NUCLEOTIDE SEQUENCE [LARGE SCALE GENOMIC DNA]</scope>
    <source>
        <strain evidence="3">NRRL 26010</strain>
    </source>
</reference>
<evidence type="ECO:0000313" key="3">
    <source>
        <dbReference type="Proteomes" id="UP000179179"/>
    </source>
</evidence>
<sequence>MNIDSHIQQVAYILGYRTEPQTHLSKALMAPGTHGEQLVDCGIDLIRSCLSQYGYEMKMQTSDIAAAKERLCSYAHLSSVAQRIAIDRIIPYNSQSSEERHTIVGKSMAAFIAAAHLDCGRSYPRTWKILEHIGFFTKEDNGVDPAQLQANIHRDTHLPIALAGNGDGRAATVDLLPNTVHESESKRCGNISFDMGGDGKQKTKQGRRQKHNPMASFLEEETMKCHAKSVRPPQESYFTAEIEMAMQNPDLKQWDEVLKRLILGSGSSLSVLLLKEAIQTWRARADLPHLQISKHSSKAETYTNISLIDQRITGLNLFRRYHISHLFEACGGCETPTLSRFIATPAITASGIRRAGNPLKNAESELTTAMMKQMLPGLEPGSSDYKKGYKDVNNLRLLARRFHILQEHFGKGVLALIPYPQHPNQTGLELSDNMLSKVPERIFLQIVSILYRSQGNYLRALSHAAGQVIEMMLYEPQELCPMLQLETTDSSYILEQPKDLDTILPLLT</sequence>
<feature type="region of interest" description="Disordered" evidence="1">
    <location>
        <begin position="188"/>
        <end position="211"/>
    </location>
</feature>
<accession>A0A1F7ZPE6</accession>
<dbReference type="GeneID" id="34453261"/>
<dbReference type="STRING" id="109264.A0A1F7ZPE6"/>